<dbReference type="PANTHER" id="PTHR13504:SF33">
    <property type="entry name" value="FIC FAMILY PROTEIN"/>
    <property type="match status" value="1"/>
</dbReference>
<evidence type="ECO:0000313" key="4">
    <source>
        <dbReference type="EMBL" id="QPJ64288.1"/>
    </source>
</evidence>
<dbReference type="InterPro" id="IPR025230">
    <property type="entry name" value="DUF4172"/>
</dbReference>
<organism evidence="4 5">
    <name type="scientific">Candidatus Nitrohelix vancouverensis</name>
    <dbReference type="NCBI Taxonomy" id="2705534"/>
    <lineage>
        <taxon>Bacteria</taxon>
        <taxon>Pseudomonadati</taxon>
        <taxon>Nitrospinota/Tectimicrobiota group</taxon>
        <taxon>Nitrospinota</taxon>
        <taxon>Nitrospinia</taxon>
        <taxon>Nitrospinales</taxon>
        <taxon>Nitrospinaceae</taxon>
        <taxon>Candidatus Nitrohelix</taxon>
    </lineage>
</organism>
<dbReference type="SUPFAM" id="SSF140931">
    <property type="entry name" value="Fic-like"/>
    <property type="match status" value="1"/>
</dbReference>
<proteinExistence type="predicted"/>
<dbReference type="Gene3D" id="1.10.10.10">
    <property type="entry name" value="Winged helix-like DNA-binding domain superfamily/Winged helix DNA-binding domain"/>
    <property type="match status" value="1"/>
</dbReference>
<dbReference type="Pfam" id="PF22168">
    <property type="entry name" value="DIP2311-like_C"/>
    <property type="match status" value="1"/>
</dbReference>
<evidence type="ECO:0000256" key="2">
    <source>
        <dbReference type="PIRSR" id="PIRSR640198-2"/>
    </source>
</evidence>
<dbReference type="Pfam" id="PF02661">
    <property type="entry name" value="Fic"/>
    <property type="match status" value="1"/>
</dbReference>
<evidence type="ECO:0000256" key="1">
    <source>
        <dbReference type="PIRSR" id="PIRSR640198-1"/>
    </source>
</evidence>
<evidence type="ECO:0000259" key="3">
    <source>
        <dbReference type="PROSITE" id="PS51459"/>
    </source>
</evidence>
<accession>A0A7T0C0H5</accession>
<dbReference type="InterPro" id="IPR054760">
    <property type="entry name" value="DIP2311-like_C"/>
</dbReference>
<keyword evidence="2" id="KW-0067">ATP-binding</keyword>
<dbReference type="Gene3D" id="1.10.3290.10">
    <property type="entry name" value="Fido-like domain"/>
    <property type="match status" value="1"/>
</dbReference>
<dbReference type="GO" id="GO:0005524">
    <property type="term" value="F:ATP binding"/>
    <property type="evidence" value="ECO:0007669"/>
    <property type="project" value="UniProtKB-KW"/>
</dbReference>
<evidence type="ECO:0000313" key="5">
    <source>
        <dbReference type="Proteomes" id="UP000594464"/>
    </source>
</evidence>
<feature type="active site" evidence="1">
    <location>
        <position position="206"/>
    </location>
</feature>
<protein>
    <submittedName>
        <fullName evidence="4">Fic family protein</fullName>
    </submittedName>
</protein>
<dbReference type="InterPro" id="IPR036388">
    <property type="entry name" value="WH-like_DNA-bd_sf"/>
</dbReference>
<dbReference type="EMBL" id="CP048620">
    <property type="protein sequence ID" value="QPJ64288.1"/>
    <property type="molecule type" value="Genomic_DNA"/>
</dbReference>
<dbReference type="Proteomes" id="UP000594464">
    <property type="component" value="Chromosome"/>
</dbReference>
<dbReference type="KEGG" id="nva:G3M78_02295"/>
<dbReference type="PANTHER" id="PTHR13504">
    <property type="entry name" value="FIDO DOMAIN-CONTAINING PROTEIN DDB_G0283145"/>
    <property type="match status" value="1"/>
</dbReference>
<dbReference type="InterPro" id="IPR003812">
    <property type="entry name" value="Fido"/>
</dbReference>
<dbReference type="InterPro" id="IPR040198">
    <property type="entry name" value="Fido_containing"/>
</dbReference>
<dbReference type="Pfam" id="PF13776">
    <property type="entry name" value="DUF4172"/>
    <property type="match status" value="1"/>
</dbReference>
<feature type="domain" description="Fido" evidence="3">
    <location>
        <begin position="113"/>
        <end position="269"/>
    </location>
</feature>
<reference evidence="5" key="1">
    <citation type="submission" date="2020-02" db="EMBL/GenBank/DDBJ databases">
        <title>Genomic and physiological characterization of two novel Nitrospinaceae genera.</title>
        <authorList>
            <person name="Mueller A.J."/>
            <person name="Jung M.-Y."/>
            <person name="Strachan C.R."/>
            <person name="Herbold C.W."/>
            <person name="Kirkegaard R.H."/>
            <person name="Daims H."/>
        </authorList>
    </citation>
    <scope>NUCLEOTIDE SEQUENCE [LARGE SCALE GENOMIC DNA]</scope>
</reference>
<dbReference type="AlphaFoldDB" id="A0A7T0C0H5"/>
<dbReference type="InterPro" id="IPR036597">
    <property type="entry name" value="Fido-like_dom_sf"/>
</dbReference>
<feature type="binding site" evidence="2">
    <location>
        <begin position="247"/>
        <end position="248"/>
    </location>
    <ligand>
        <name>ATP</name>
        <dbReference type="ChEBI" id="CHEBI:30616"/>
    </ligand>
</feature>
<sequence>MTYNWQLSDWPHFIYDLSGIEDVLFAFVERVGRVGGLLEGLPEADRDEAMIDIMVAEAIKTSEIEGEFLSRQDVMSSIRNNLGLGNALQSHDKRAQGIAELMIDVRNTFEEKLSKGKLFSWHSMVLKGSDKVKAGRWRTHKEAMQVISGPVGREKIHFEAPPSQIVPIEMFAFIKWFNDTAPGGKNEIKRAIVRSAITHLYFETIHPFEDGNGRIGRVLSEKALSQGIGRPVLLSLSKTIEANKKDYYEALKEGQRSNEITAWIAYFANRVLASQIQAEEEIDFTLRKTKFFDKFQDELNERQLKAVKRMLEEGPKGFTGGMSAKKYMAICQTSKATATRDLQDLLERGIFSATGGGRSTRYEINM</sequence>
<keyword evidence="2" id="KW-0547">Nucleotide-binding</keyword>
<dbReference type="PROSITE" id="PS51459">
    <property type="entry name" value="FIDO"/>
    <property type="match status" value="1"/>
</dbReference>
<feature type="binding site" evidence="2">
    <location>
        <begin position="210"/>
        <end position="217"/>
    </location>
    <ligand>
        <name>ATP</name>
        <dbReference type="ChEBI" id="CHEBI:30616"/>
    </ligand>
</feature>
<gene>
    <name evidence="4" type="ORF">G3M78_02295</name>
</gene>
<name>A0A7T0C0H5_9BACT</name>